<name>A0ABT5XQ81_9FLAO</name>
<dbReference type="Proteomes" id="UP001217083">
    <property type="component" value="Unassembled WGS sequence"/>
</dbReference>
<reference evidence="2 3" key="1">
    <citation type="submission" date="2023-03" db="EMBL/GenBank/DDBJ databases">
        <title>Muricauda XX sp. nov. and Muricauda XXX sp. nov., two novel species isolated from Okinawa Trough.</title>
        <authorList>
            <person name="Cao W."/>
            <person name="Deng X."/>
        </authorList>
    </citation>
    <scope>NUCLEOTIDE SEQUENCE [LARGE SCALE GENOMIC DNA]</scope>
    <source>
        <strain evidence="2 3">81s02</strain>
    </source>
</reference>
<evidence type="ECO:0000313" key="2">
    <source>
        <dbReference type="EMBL" id="MDF0708044.1"/>
    </source>
</evidence>
<gene>
    <name evidence="2" type="ORF">PY091_12520</name>
</gene>
<feature type="domain" description="DUF3857" evidence="1">
    <location>
        <begin position="66"/>
        <end position="183"/>
    </location>
</feature>
<evidence type="ECO:0000313" key="3">
    <source>
        <dbReference type="Proteomes" id="UP001217083"/>
    </source>
</evidence>
<organism evidence="2 3">
    <name type="scientific">Flagellimonas okinawensis</name>
    <dbReference type="NCBI Taxonomy" id="3031324"/>
    <lineage>
        <taxon>Bacteria</taxon>
        <taxon>Pseudomonadati</taxon>
        <taxon>Bacteroidota</taxon>
        <taxon>Flavobacteriia</taxon>
        <taxon>Flavobacteriales</taxon>
        <taxon>Flavobacteriaceae</taxon>
        <taxon>Flagellimonas</taxon>
    </lineage>
</organism>
<accession>A0ABT5XQ81</accession>
<proteinExistence type="predicted"/>
<dbReference type="EMBL" id="JARFVA010000004">
    <property type="protein sequence ID" value="MDF0708044.1"/>
    <property type="molecule type" value="Genomic_DNA"/>
</dbReference>
<dbReference type="Gene3D" id="2.60.40.3140">
    <property type="match status" value="1"/>
</dbReference>
<protein>
    <submittedName>
        <fullName evidence="2">DUF3857 domain-containing protein</fullName>
    </submittedName>
</protein>
<sequence length="653" mass="75954">MKRILLFLVLVNSILAIGQDLEFGELSIIESEFRNYDKDTTAHAIYLYEKGENYFEVRRNYVWLITTYHAKIKILDKEGFSEADITIPYYHSDGKTERVNDIKAISHTNGVKYNVMDSNIYDVEVSERWSEKRFTFSNVQEGSVLEYTYEVQSPFFYNLHGWEFQDHIPKLYTEYNAKIPGNYRYNRSLLGNLALNVNDATIKSNCFSIPGVSAEADCEVLKYVMKDVPAFKGDEEYMLAPSNYRSRLEFELSEFEGFDGRREKFTKSWKDVDKEFRTDRDIGGQLRKKNYFERNLPLELITGKEDDLTRAVNLYNFVKSHYRWNGKYGIFRDNNVKKAFDEAIGNVAEINITLINLLNASGIDADLMLLSTRMHGLPKKSHPIMSDFNYVIAKLEIEGTTYLLDATEKELPFGMLPYRCLNYYGRVMDLDGASYWYDIAPEKLNVRSIRVQVELDVENGLVTGVCDETSLGYDAYFKRSKIASLSKEEYLEEIEKENMDGFFVKEYEIVREKSNEKSLVEHFSFELENLEPTGTIYFNPFLIRFFKNNPFKAEKRSYPVDFGYSKRFDYMASIEIPEGYLVKDLPESINMALPDGSGILRFNTNEIQGKVMVVFSLQLKSAHYKSAGYHYIKELFRNAVASQNQSYIVLEKE</sequence>
<comment type="caution">
    <text evidence="2">The sequence shown here is derived from an EMBL/GenBank/DDBJ whole genome shotgun (WGS) entry which is preliminary data.</text>
</comment>
<evidence type="ECO:0000259" key="1">
    <source>
        <dbReference type="Pfam" id="PF12969"/>
    </source>
</evidence>
<dbReference type="RefSeq" id="WP_275650009.1">
    <property type="nucleotide sequence ID" value="NZ_JARFVA010000004.1"/>
</dbReference>
<dbReference type="Gene3D" id="2.60.120.1130">
    <property type="match status" value="1"/>
</dbReference>
<dbReference type="InterPro" id="IPR024618">
    <property type="entry name" value="DUF3857"/>
</dbReference>
<keyword evidence="3" id="KW-1185">Reference proteome</keyword>
<dbReference type="Pfam" id="PF12969">
    <property type="entry name" value="DUF3857"/>
    <property type="match status" value="1"/>
</dbReference>
<dbReference type="Gene3D" id="3.10.620.30">
    <property type="match status" value="1"/>
</dbReference>